<protein>
    <submittedName>
        <fullName evidence="1">Uncharacterized protein</fullName>
    </submittedName>
</protein>
<comment type="caution">
    <text evidence="1">The sequence shown here is derived from an EMBL/GenBank/DDBJ whole genome shotgun (WGS) entry which is preliminary data.</text>
</comment>
<name>A0A2T3KL29_9GAMM</name>
<reference evidence="1 2" key="1">
    <citation type="submission" date="2018-01" db="EMBL/GenBank/DDBJ databases">
        <title>Whole genome sequencing of Histamine producing bacteria.</title>
        <authorList>
            <person name="Butler K."/>
        </authorList>
    </citation>
    <scope>NUCLEOTIDE SEQUENCE [LARGE SCALE GENOMIC DNA]</scope>
    <source>
        <strain evidence="1 2">FS-7.2</strain>
    </source>
</reference>
<proteinExistence type="predicted"/>
<evidence type="ECO:0000313" key="1">
    <source>
        <dbReference type="EMBL" id="PSV00425.1"/>
    </source>
</evidence>
<dbReference type="AlphaFoldDB" id="A0A2T3KL29"/>
<gene>
    <name evidence="1" type="ORF">C9J27_04655</name>
</gene>
<dbReference type="EMBL" id="PYNF01000003">
    <property type="protein sequence ID" value="PSV00425.1"/>
    <property type="molecule type" value="Genomic_DNA"/>
</dbReference>
<accession>A0A2T3KL29</accession>
<dbReference type="RefSeq" id="WP_107289055.1">
    <property type="nucleotide sequence ID" value="NZ_PYNF01000003.1"/>
</dbReference>
<evidence type="ECO:0000313" key="2">
    <source>
        <dbReference type="Proteomes" id="UP000241426"/>
    </source>
</evidence>
<organism evidence="1 2">
    <name type="scientific">Photobacterium kishitanii</name>
    <dbReference type="NCBI Taxonomy" id="318456"/>
    <lineage>
        <taxon>Bacteria</taxon>
        <taxon>Pseudomonadati</taxon>
        <taxon>Pseudomonadota</taxon>
        <taxon>Gammaproteobacteria</taxon>
        <taxon>Vibrionales</taxon>
        <taxon>Vibrionaceae</taxon>
        <taxon>Photobacterium</taxon>
    </lineage>
</organism>
<dbReference type="Proteomes" id="UP000241426">
    <property type="component" value="Unassembled WGS sequence"/>
</dbReference>
<sequence length="248" mass="29057">MTELNENAINEAKVDMAAALDNFNKNKNKYTRDFNPWLESTVVHFKSRHYCAYCGEPATSLQAALILARDHTFSNVSDQERKMAYDTTGYRCGICEESVKDMAKFFAFTLFKNLHSREKCLIEPHELKSIDLSVLLKIQQREFSRSSPDVDTVCGSTEINFNFTIKDPSEEWLELYKNDWDFKQGMYSVRDRRYYSENPIHNFYLLVAKEFIKIRSKQALELMSRIKAFDELLNKTRSIEIPKLCSLY</sequence>